<dbReference type="RefSeq" id="WP_020566042.1">
    <property type="nucleotide sequence ID" value="NZ_KB890165.1"/>
</dbReference>
<dbReference type="PRINTS" id="PR00409">
    <property type="entry name" value="PHDIOXRDTASE"/>
</dbReference>
<dbReference type="SUPFAM" id="SSF52343">
    <property type="entry name" value="Ferredoxin reductase-like, C-terminal NADP-linked domain"/>
    <property type="match status" value="1"/>
</dbReference>
<dbReference type="Gene3D" id="2.40.30.10">
    <property type="entry name" value="Translation factors"/>
    <property type="match status" value="1"/>
</dbReference>
<gene>
    <name evidence="9" type="ORF">C0Z20_01830</name>
</gene>
<dbReference type="PROSITE" id="PS51384">
    <property type="entry name" value="FAD_FR"/>
    <property type="match status" value="1"/>
</dbReference>
<dbReference type="InterPro" id="IPR050415">
    <property type="entry name" value="MRET"/>
</dbReference>
<dbReference type="InterPro" id="IPR039261">
    <property type="entry name" value="FNR_nucleotide-bd"/>
</dbReference>
<feature type="domain" description="FAD-binding FR-type" evidence="8">
    <location>
        <begin position="7"/>
        <end position="109"/>
    </location>
</feature>
<keyword evidence="6" id="KW-0411">Iron-sulfur</keyword>
<keyword evidence="1" id="KW-0285">Flavoprotein</keyword>
<reference evidence="9 10" key="1">
    <citation type="submission" date="2018-01" db="EMBL/GenBank/DDBJ databases">
        <title>Whole genome analyses suggest that Burkholderia sensu lato contains two further novel genera in the rhizoxinica-symbiotica group Mycetohabitans gen. nov., and Trinickia gen. nov.: implications for the evolution of diazotrophy and nodulation in the Burkholderiaceae.</title>
        <authorList>
            <person name="Estrada-de los Santos P."/>
            <person name="Palmer M."/>
            <person name="Chavez-Ramirez B."/>
            <person name="Beukes C."/>
            <person name="Steenkamp E.T."/>
            <person name="Hirsch A.M."/>
            <person name="Manyaka P."/>
            <person name="Maluk M."/>
            <person name="Lafos M."/>
            <person name="Crook M."/>
            <person name="Gross E."/>
            <person name="Simon M.F."/>
            <person name="Bueno dos Reis Junior F."/>
            <person name="Poole P.S."/>
            <person name="Venter S.N."/>
            <person name="James E.K."/>
        </authorList>
    </citation>
    <scope>NUCLEOTIDE SEQUENCE [LARGE SCALE GENOMIC DNA]</scope>
    <source>
        <strain evidence="9 10">JPY 581</strain>
    </source>
</reference>
<evidence type="ECO:0000313" key="10">
    <source>
        <dbReference type="Proteomes" id="UP000235777"/>
    </source>
</evidence>
<dbReference type="InterPro" id="IPR001041">
    <property type="entry name" value="2Fe-2S_ferredoxin-type"/>
</dbReference>
<proteinExistence type="predicted"/>
<keyword evidence="10" id="KW-1185">Reference proteome</keyword>
<evidence type="ECO:0000256" key="1">
    <source>
        <dbReference type="ARBA" id="ARBA00022630"/>
    </source>
</evidence>
<dbReference type="PANTHER" id="PTHR47354:SF1">
    <property type="entry name" value="CARNITINE MONOOXYGENASE REDUCTASE SUBUNIT"/>
    <property type="match status" value="1"/>
</dbReference>
<dbReference type="AlphaFoldDB" id="A0A2N7XAI9"/>
<evidence type="ECO:0000256" key="6">
    <source>
        <dbReference type="ARBA" id="ARBA00023014"/>
    </source>
</evidence>
<accession>A0A2N7XAI9</accession>
<dbReference type="GO" id="GO:0051537">
    <property type="term" value="F:2 iron, 2 sulfur cluster binding"/>
    <property type="evidence" value="ECO:0007669"/>
    <property type="project" value="UniProtKB-KW"/>
</dbReference>
<evidence type="ECO:0000256" key="2">
    <source>
        <dbReference type="ARBA" id="ARBA00022714"/>
    </source>
</evidence>
<organism evidence="9 10">
    <name type="scientific">Trinickia symbiotica</name>
    <dbReference type="NCBI Taxonomy" id="863227"/>
    <lineage>
        <taxon>Bacteria</taxon>
        <taxon>Pseudomonadati</taxon>
        <taxon>Pseudomonadota</taxon>
        <taxon>Betaproteobacteria</taxon>
        <taxon>Burkholderiales</taxon>
        <taxon>Burkholderiaceae</taxon>
        <taxon>Trinickia</taxon>
    </lineage>
</organism>
<evidence type="ECO:0000256" key="4">
    <source>
        <dbReference type="ARBA" id="ARBA00023002"/>
    </source>
</evidence>
<dbReference type="InterPro" id="IPR017927">
    <property type="entry name" value="FAD-bd_FR_type"/>
</dbReference>
<dbReference type="Gene3D" id="3.40.50.80">
    <property type="entry name" value="Nucleotide-binding domain of ferredoxin-NADP reductase (FNR) module"/>
    <property type="match status" value="1"/>
</dbReference>
<evidence type="ECO:0000313" key="9">
    <source>
        <dbReference type="EMBL" id="PMS38631.1"/>
    </source>
</evidence>
<dbReference type="PROSITE" id="PS51085">
    <property type="entry name" value="2FE2S_FER_2"/>
    <property type="match status" value="1"/>
</dbReference>
<keyword evidence="5" id="KW-0408">Iron</keyword>
<evidence type="ECO:0000256" key="3">
    <source>
        <dbReference type="ARBA" id="ARBA00022723"/>
    </source>
</evidence>
<dbReference type="STRING" id="863227.GCA_000373005_00888"/>
<comment type="caution">
    <text evidence="9">The sequence shown here is derived from an EMBL/GenBank/DDBJ whole genome shotgun (WGS) entry which is preliminary data.</text>
</comment>
<dbReference type="Pfam" id="PF00111">
    <property type="entry name" value="Fer2"/>
    <property type="match status" value="1"/>
</dbReference>
<dbReference type="OrthoDB" id="544091at2"/>
<dbReference type="PANTHER" id="PTHR47354">
    <property type="entry name" value="NADH OXIDOREDUCTASE HCR"/>
    <property type="match status" value="1"/>
</dbReference>
<evidence type="ECO:0000256" key="5">
    <source>
        <dbReference type="ARBA" id="ARBA00023004"/>
    </source>
</evidence>
<dbReference type="GO" id="GO:0016491">
    <property type="term" value="F:oxidoreductase activity"/>
    <property type="evidence" value="ECO:0007669"/>
    <property type="project" value="UniProtKB-KW"/>
</dbReference>
<evidence type="ECO:0000259" key="7">
    <source>
        <dbReference type="PROSITE" id="PS51085"/>
    </source>
</evidence>
<dbReference type="CDD" id="cd06185">
    <property type="entry name" value="PDR_like"/>
    <property type="match status" value="1"/>
</dbReference>
<dbReference type="EMBL" id="PNYC01000001">
    <property type="protein sequence ID" value="PMS38631.1"/>
    <property type="molecule type" value="Genomic_DNA"/>
</dbReference>
<protein>
    <submittedName>
        <fullName evidence="9">Oxidoreductase</fullName>
    </submittedName>
</protein>
<dbReference type="PROSITE" id="PS00197">
    <property type="entry name" value="2FE2S_FER_1"/>
    <property type="match status" value="1"/>
</dbReference>
<dbReference type="InterPro" id="IPR036010">
    <property type="entry name" value="2Fe-2S_ferredoxin-like_sf"/>
</dbReference>
<dbReference type="SUPFAM" id="SSF54292">
    <property type="entry name" value="2Fe-2S ferredoxin-like"/>
    <property type="match status" value="1"/>
</dbReference>
<name>A0A2N7XAI9_9BURK</name>
<dbReference type="CDD" id="cd00207">
    <property type="entry name" value="fer2"/>
    <property type="match status" value="1"/>
</dbReference>
<keyword evidence="2" id="KW-0001">2Fe-2S</keyword>
<dbReference type="InterPro" id="IPR012675">
    <property type="entry name" value="Beta-grasp_dom_sf"/>
</dbReference>
<dbReference type="InterPro" id="IPR006058">
    <property type="entry name" value="2Fe2S_fd_BS"/>
</dbReference>
<keyword evidence="4" id="KW-0560">Oxidoreductase</keyword>
<dbReference type="SUPFAM" id="SSF63380">
    <property type="entry name" value="Riboflavin synthase domain-like"/>
    <property type="match status" value="1"/>
</dbReference>
<sequence length="321" mass="35779">MSPFQDDVLSSLKIVGKQRVARDIWRFELRSPAGDDLPPFEAGANITVQVPSGARRRYSLCNSPEERDRYVIAVKRDANGRGGSISMIDDTKEGDLIFASAPRNNFPLDARAQEFILIAGGIGITPMLSMMHQLRWEALRKFRLVYVARDPEATAFLDDLSGEEWRPYVKIHHDYGDPSKSFDFWSVFERPGKAHVYCCGPRALMDAVRDMTGHWSPGSIHFESFGVDSSVLRENKPFTVKLAQSGGTYEIPADKTILEVLRDAGIRIASSCESGTCGSCRTRLCGGTADHRDLVLQEEEKESQVMVCVSRATSEELLLDL</sequence>
<evidence type="ECO:0000259" key="8">
    <source>
        <dbReference type="PROSITE" id="PS51384"/>
    </source>
</evidence>
<dbReference type="Proteomes" id="UP000235777">
    <property type="component" value="Unassembled WGS sequence"/>
</dbReference>
<feature type="domain" description="2Fe-2S ferredoxin-type" evidence="7">
    <location>
        <begin position="238"/>
        <end position="321"/>
    </location>
</feature>
<keyword evidence="3" id="KW-0479">Metal-binding</keyword>
<dbReference type="InterPro" id="IPR017938">
    <property type="entry name" value="Riboflavin_synthase-like_b-brl"/>
</dbReference>
<dbReference type="GO" id="GO:0046872">
    <property type="term" value="F:metal ion binding"/>
    <property type="evidence" value="ECO:0007669"/>
    <property type="project" value="UniProtKB-KW"/>
</dbReference>
<dbReference type="Gene3D" id="3.10.20.30">
    <property type="match status" value="1"/>
</dbReference>